<protein>
    <recommendedName>
        <fullName evidence="1">PRC-barrel domain-containing protein</fullName>
    </recommendedName>
</protein>
<gene>
    <name evidence="2" type="ORF">A3H70_04280</name>
</gene>
<name>A0A1G2BPQ6_9BACT</name>
<dbReference type="EMBL" id="MHKO01000053">
    <property type="protein sequence ID" value="OGY91081.1"/>
    <property type="molecule type" value="Genomic_DNA"/>
</dbReference>
<dbReference type="InterPro" id="IPR027275">
    <property type="entry name" value="PRC-brl_dom"/>
</dbReference>
<proteinExistence type="predicted"/>
<dbReference type="SUPFAM" id="SSF50346">
    <property type="entry name" value="PRC-barrel domain"/>
    <property type="match status" value="1"/>
</dbReference>
<dbReference type="Pfam" id="PF05239">
    <property type="entry name" value="PRC"/>
    <property type="match status" value="1"/>
</dbReference>
<dbReference type="Proteomes" id="UP000178109">
    <property type="component" value="Unassembled WGS sequence"/>
</dbReference>
<sequence>MLLEHKQIIGLPVATKSGERLGKVASFNLESGSQTVHQYQVGSLGLGKLFAKDLIIHRDQVVSIDDKKMLVDDLVVSALALEKKNRNQKTLPAEAVTLDR</sequence>
<feature type="domain" description="PRC-barrel" evidence="1">
    <location>
        <begin position="6"/>
        <end position="73"/>
    </location>
</feature>
<organism evidence="2 3">
    <name type="scientific">Candidatus Komeilibacteria bacterium RIFCSPLOWO2_02_FULL_48_11</name>
    <dbReference type="NCBI Taxonomy" id="1798553"/>
    <lineage>
        <taxon>Bacteria</taxon>
        <taxon>Candidatus Komeiliibacteriota</taxon>
    </lineage>
</organism>
<dbReference type="AlphaFoldDB" id="A0A1G2BPQ6"/>
<dbReference type="Gene3D" id="2.30.30.240">
    <property type="entry name" value="PRC-barrel domain"/>
    <property type="match status" value="1"/>
</dbReference>
<dbReference type="InterPro" id="IPR011033">
    <property type="entry name" value="PRC_barrel-like_sf"/>
</dbReference>
<evidence type="ECO:0000259" key="1">
    <source>
        <dbReference type="Pfam" id="PF05239"/>
    </source>
</evidence>
<evidence type="ECO:0000313" key="2">
    <source>
        <dbReference type="EMBL" id="OGY91081.1"/>
    </source>
</evidence>
<reference evidence="2 3" key="1">
    <citation type="journal article" date="2016" name="Nat. Commun.">
        <title>Thousands of microbial genomes shed light on interconnected biogeochemical processes in an aquifer system.</title>
        <authorList>
            <person name="Anantharaman K."/>
            <person name="Brown C.T."/>
            <person name="Hug L.A."/>
            <person name="Sharon I."/>
            <person name="Castelle C.J."/>
            <person name="Probst A.J."/>
            <person name="Thomas B.C."/>
            <person name="Singh A."/>
            <person name="Wilkins M.J."/>
            <person name="Karaoz U."/>
            <person name="Brodie E.L."/>
            <person name="Williams K.H."/>
            <person name="Hubbard S.S."/>
            <person name="Banfield J.F."/>
        </authorList>
    </citation>
    <scope>NUCLEOTIDE SEQUENCE [LARGE SCALE GENOMIC DNA]</scope>
</reference>
<accession>A0A1G2BPQ6</accession>
<evidence type="ECO:0000313" key="3">
    <source>
        <dbReference type="Proteomes" id="UP000178109"/>
    </source>
</evidence>
<comment type="caution">
    <text evidence="2">The sequence shown here is derived from an EMBL/GenBank/DDBJ whole genome shotgun (WGS) entry which is preliminary data.</text>
</comment>